<dbReference type="EMBL" id="JARTCD010000043">
    <property type="protein sequence ID" value="KAJ8656016.1"/>
    <property type="molecule type" value="Genomic_DNA"/>
</dbReference>
<organism evidence="2 3">
    <name type="scientific">Lichtheimia ornata</name>
    <dbReference type="NCBI Taxonomy" id="688661"/>
    <lineage>
        <taxon>Eukaryota</taxon>
        <taxon>Fungi</taxon>
        <taxon>Fungi incertae sedis</taxon>
        <taxon>Mucoromycota</taxon>
        <taxon>Mucoromycotina</taxon>
        <taxon>Mucoromycetes</taxon>
        <taxon>Mucorales</taxon>
        <taxon>Lichtheimiaceae</taxon>
        <taxon>Lichtheimia</taxon>
    </lineage>
</organism>
<dbReference type="AlphaFoldDB" id="A0AAD7XX33"/>
<dbReference type="RefSeq" id="XP_058340929.1">
    <property type="nucleotide sequence ID" value="XM_058488244.1"/>
</dbReference>
<evidence type="ECO:0000256" key="1">
    <source>
        <dbReference type="SAM" id="MobiDB-lite"/>
    </source>
</evidence>
<proteinExistence type="predicted"/>
<evidence type="ECO:0000313" key="2">
    <source>
        <dbReference type="EMBL" id="KAJ8656016.1"/>
    </source>
</evidence>
<name>A0AAD7XX33_9FUNG</name>
<gene>
    <name evidence="2" type="ORF">O0I10_008238</name>
</gene>
<dbReference type="GeneID" id="83215645"/>
<comment type="caution">
    <text evidence="2">The sequence shown here is derived from an EMBL/GenBank/DDBJ whole genome shotgun (WGS) entry which is preliminary data.</text>
</comment>
<reference evidence="2 3" key="1">
    <citation type="submission" date="2023-03" db="EMBL/GenBank/DDBJ databases">
        <title>Genome sequence of Lichtheimia ornata CBS 291.66.</title>
        <authorList>
            <person name="Mohabir J.T."/>
            <person name="Shea T.P."/>
            <person name="Kurbessoian T."/>
            <person name="Berby B."/>
            <person name="Fontaine J."/>
            <person name="Livny J."/>
            <person name="Gnirke A."/>
            <person name="Stajich J.E."/>
            <person name="Cuomo C.A."/>
        </authorList>
    </citation>
    <scope>NUCLEOTIDE SEQUENCE [LARGE SCALE GENOMIC DNA]</scope>
    <source>
        <strain evidence="2">CBS 291.66</strain>
    </source>
</reference>
<sequence>MAFAPGDDDGILLDDSAIILSTRDDSETLLLDEDEALQEAADPNSDVDYENFNASTPTPSSQSTRAPKTYKSRVHIPTFLKVLKDPKNLRRWFFLGMFTADGANCSKYHDFHLRSNEFDSPSHLLQFVGIKVATFKYVIYFIIAIEPTEICFYPASCASQQVGQQEEHQMEQLQAFENDDIEDVWKHLLWVLGYFDGDGHVEWPDSVRITEFDLMARGKKMLSWIKNRLESIGFTDLTLHMARQRHGRCVTNKLFSKQQY</sequence>
<protein>
    <submittedName>
        <fullName evidence="2">Uncharacterized protein</fullName>
    </submittedName>
</protein>
<dbReference type="Proteomes" id="UP001234581">
    <property type="component" value="Unassembled WGS sequence"/>
</dbReference>
<evidence type="ECO:0000313" key="3">
    <source>
        <dbReference type="Proteomes" id="UP001234581"/>
    </source>
</evidence>
<feature type="region of interest" description="Disordered" evidence="1">
    <location>
        <begin position="40"/>
        <end position="69"/>
    </location>
</feature>
<keyword evidence="3" id="KW-1185">Reference proteome</keyword>
<accession>A0AAD7XX33</accession>
<feature type="compositionally biased region" description="Polar residues" evidence="1">
    <location>
        <begin position="52"/>
        <end position="66"/>
    </location>
</feature>